<evidence type="ECO:0000313" key="1">
    <source>
        <dbReference type="EMBL" id="KAK3218166.1"/>
    </source>
</evidence>
<protein>
    <submittedName>
        <fullName evidence="1">Uncharacterized protein</fullName>
    </submittedName>
</protein>
<evidence type="ECO:0000313" key="2">
    <source>
        <dbReference type="Proteomes" id="UP001281410"/>
    </source>
</evidence>
<sequence length="92" mass="10776">METDGEYRRRSEEIGVGSMQIGGFMRWVNVDRRRSNFSIFFVSDLLKTEDIDASYLLQTEDIDKLEATACKDGKVRLKRLAVEADLKGWRWR</sequence>
<reference evidence="1" key="1">
    <citation type="journal article" date="2023" name="Plant J.">
        <title>Genome sequences and population genomics provide insights into the demographic history, inbreeding, and mutation load of two 'living fossil' tree species of Dipteronia.</title>
        <authorList>
            <person name="Feng Y."/>
            <person name="Comes H.P."/>
            <person name="Chen J."/>
            <person name="Zhu S."/>
            <person name="Lu R."/>
            <person name="Zhang X."/>
            <person name="Li P."/>
            <person name="Qiu J."/>
            <person name="Olsen K.M."/>
            <person name="Qiu Y."/>
        </authorList>
    </citation>
    <scope>NUCLEOTIDE SEQUENCE</scope>
    <source>
        <strain evidence="1">NBL</strain>
    </source>
</reference>
<organism evidence="1 2">
    <name type="scientific">Dipteronia sinensis</name>
    <dbReference type="NCBI Taxonomy" id="43782"/>
    <lineage>
        <taxon>Eukaryota</taxon>
        <taxon>Viridiplantae</taxon>
        <taxon>Streptophyta</taxon>
        <taxon>Embryophyta</taxon>
        <taxon>Tracheophyta</taxon>
        <taxon>Spermatophyta</taxon>
        <taxon>Magnoliopsida</taxon>
        <taxon>eudicotyledons</taxon>
        <taxon>Gunneridae</taxon>
        <taxon>Pentapetalae</taxon>
        <taxon>rosids</taxon>
        <taxon>malvids</taxon>
        <taxon>Sapindales</taxon>
        <taxon>Sapindaceae</taxon>
        <taxon>Hippocastanoideae</taxon>
        <taxon>Acereae</taxon>
        <taxon>Dipteronia</taxon>
    </lineage>
</organism>
<accession>A0AAE0E7R1</accession>
<keyword evidence="2" id="KW-1185">Reference proteome</keyword>
<gene>
    <name evidence="1" type="ORF">Dsin_012136</name>
</gene>
<dbReference type="EMBL" id="JANJYJ010000004">
    <property type="protein sequence ID" value="KAK3218166.1"/>
    <property type="molecule type" value="Genomic_DNA"/>
</dbReference>
<comment type="caution">
    <text evidence="1">The sequence shown here is derived from an EMBL/GenBank/DDBJ whole genome shotgun (WGS) entry which is preliminary data.</text>
</comment>
<proteinExistence type="predicted"/>
<name>A0AAE0E7R1_9ROSI</name>
<dbReference type="AlphaFoldDB" id="A0AAE0E7R1"/>
<dbReference type="Proteomes" id="UP001281410">
    <property type="component" value="Unassembled WGS sequence"/>
</dbReference>